<comment type="caution">
    <text evidence="1">The sequence shown here is derived from an EMBL/GenBank/DDBJ whole genome shotgun (WGS) entry which is preliminary data.</text>
</comment>
<protein>
    <submittedName>
        <fullName evidence="1">Uncharacterized protein</fullName>
    </submittedName>
</protein>
<sequence length="104" mass="12745">MFLNLDQLGKQLEKEEYQEIGSFDAFRVLMTQFQTFINFRYYFNDDEGLMIRKYFIAYTKIDVPLFHATLIQHMESLRESILERAMHKREKDKRMSDRMMQSKE</sequence>
<dbReference type="AlphaFoldDB" id="A0A699VNB2"/>
<proteinExistence type="predicted"/>
<evidence type="ECO:0000313" key="1">
    <source>
        <dbReference type="EMBL" id="GFD37052.1"/>
    </source>
</evidence>
<accession>A0A699VNB2</accession>
<organism evidence="1">
    <name type="scientific">Tanacetum cinerariifolium</name>
    <name type="common">Dalmatian daisy</name>
    <name type="synonym">Chrysanthemum cinerariifolium</name>
    <dbReference type="NCBI Taxonomy" id="118510"/>
    <lineage>
        <taxon>Eukaryota</taxon>
        <taxon>Viridiplantae</taxon>
        <taxon>Streptophyta</taxon>
        <taxon>Embryophyta</taxon>
        <taxon>Tracheophyta</taxon>
        <taxon>Spermatophyta</taxon>
        <taxon>Magnoliopsida</taxon>
        <taxon>eudicotyledons</taxon>
        <taxon>Gunneridae</taxon>
        <taxon>Pentapetalae</taxon>
        <taxon>asterids</taxon>
        <taxon>campanulids</taxon>
        <taxon>Asterales</taxon>
        <taxon>Asteraceae</taxon>
        <taxon>Asteroideae</taxon>
        <taxon>Anthemideae</taxon>
        <taxon>Anthemidinae</taxon>
        <taxon>Tanacetum</taxon>
    </lineage>
</organism>
<dbReference type="EMBL" id="BKCJ011480026">
    <property type="protein sequence ID" value="GFD37052.1"/>
    <property type="molecule type" value="Genomic_DNA"/>
</dbReference>
<feature type="non-terminal residue" evidence="1">
    <location>
        <position position="104"/>
    </location>
</feature>
<name>A0A699VNB2_TANCI</name>
<gene>
    <name evidence="1" type="ORF">Tci_909021</name>
</gene>
<reference evidence="1" key="1">
    <citation type="journal article" date="2019" name="Sci. Rep.">
        <title>Draft genome of Tanacetum cinerariifolium, the natural source of mosquito coil.</title>
        <authorList>
            <person name="Yamashiro T."/>
            <person name="Shiraishi A."/>
            <person name="Satake H."/>
            <person name="Nakayama K."/>
        </authorList>
    </citation>
    <scope>NUCLEOTIDE SEQUENCE</scope>
</reference>